<dbReference type="GO" id="GO:0003676">
    <property type="term" value="F:nucleic acid binding"/>
    <property type="evidence" value="ECO:0007669"/>
    <property type="project" value="InterPro"/>
</dbReference>
<accession>A0A087AF94</accession>
<name>A0A087AF94_9BIFI</name>
<keyword evidence="2" id="KW-0378">Hydrolase</keyword>
<comment type="caution">
    <text evidence="2">The sequence shown here is derived from an EMBL/GenBank/DDBJ whole genome shotgun (WGS) entry which is preliminary data.</text>
</comment>
<protein>
    <submittedName>
        <fullName evidence="2">HNH endonuclease</fullName>
    </submittedName>
</protein>
<proteinExistence type="predicted"/>
<evidence type="ECO:0000259" key="1">
    <source>
        <dbReference type="SMART" id="SM00507"/>
    </source>
</evidence>
<dbReference type="Gene3D" id="1.10.30.50">
    <property type="match status" value="1"/>
</dbReference>
<dbReference type="GO" id="GO:0008270">
    <property type="term" value="F:zinc ion binding"/>
    <property type="evidence" value="ECO:0007669"/>
    <property type="project" value="InterPro"/>
</dbReference>
<dbReference type="Pfam" id="PF01844">
    <property type="entry name" value="HNH"/>
    <property type="match status" value="1"/>
</dbReference>
<feature type="domain" description="HNH nuclease" evidence="1">
    <location>
        <begin position="6"/>
        <end position="57"/>
    </location>
</feature>
<dbReference type="EMBL" id="JGYU01000005">
    <property type="protein sequence ID" value="KFI57444.1"/>
    <property type="molecule type" value="Genomic_DNA"/>
</dbReference>
<keyword evidence="2" id="KW-0255">Endonuclease</keyword>
<keyword evidence="2" id="KW-0540">Nuclease</keyword>
<dbReference type="PANTHER" id="PTHR33877:SF2">
    <property type="entry name" value="OS07G0170200 PROTEIN"/>
    <property type="match status" value="1"/>
</dbReference>
<dbReference type="CDD" id="cd00085">
    <property type="entry name" value="HNHc"/>
    <property type="match status" value="1"/>
</dbReference>
<evidence type="ECO:0000313" key="3">
    <source>
        <dbReference type="Proteomes" id="UP000028995"/>
    </source>
</evidence>
<sequence length="188" mass="21480">MTVSKRLRFEVIRRDAFKCHYCHRADIPLTVDHIIPRALGGPDTAENLVACCSDCNIGKTSINPDEPLVAEVSQQAEAFAQTLARAREAVACDIEREREYVDTVRRLWEDITAFDDAYCLPMPDTWKSSARYWAQLDVPRTFLEYAFEIAKERYDARRLSARNAFAYASGIIGNRMEEAARLAQREGR</sequence>
<dbReference type="Proteomes" id="UP000028995">
    <property type="component" value="Unassembled WGS sequence"/>
</dbReference>
<dbReference type="STRING" id="35760.BCHO_0863"/>
<dbReference type="InterPro" id="IPR052892">
    <property type="entry name" value="NA-targeting_endonuclease"/>
</dbReference>
<keyword evidence="3" id="KW-1185">Reference proteome</keyword>
<organism evidence="2 3">
    <name type="scientific">Bifidobacterium choerinum</name>
    <dbReference type="NCBI Taxonomy" id="35760"/>
    <lineage>
        <taxon>Bacteria</taxon>
        <taxon>Bacillati</taxon>
        <taxon>Actinomycetota</taxon>
        <taxon>Actinomycetes</taxon>
        <taxon>Bifidobacteriales</taxon>
        <taxon>Bifidobacteriaceae</taxon>
        <taxon>Bifidobacterium</taxon>
    </lineage>
</organism>
<dbReference type="SMART" id="SM00507">
    <property type="entry name" value="HNHc"/>
    <property type="match status" value="1"/>
</dbReference>
<dbReference type="InterPro" id="IPR002711">
    <property type="entry name" value="HNH"/>
</dbReference>
<dbReference type="AlphaFoldDB" id="A0A087AF94"/>
<dbReference type="eggNOG" id="COG1403">
    <property type="taxonomic scope" value="Bacteria"/>
</dbReference>
<dbReference type="InterPro" id="IPR003615">
    <property type="entry name" value="HNH_nuc"/>
</dbReference>
<gene>
    <name evidence="2" type="ORF">BCHO_0863</name>
</gene>
<dbReference type="RefSeq" id="WP_081930119.1">
    <property type="nucleotide sequence ID" value="NZ_JGYU01000005.1"/>
</dbReference>
<dbReference type="GO" id="GO:0004519">
    <property type="term" value="F:endonuclease activity"/>
    <property type="evidence" value="ECO:0007669"/>
    <property type="project" value="UniProtKB-KW"/>
</dbReference>
<dbReference type="PANTHER" id="PTHR33877">
    <property type="entry name" value="SLL1193 PROTEIN"/>
    <property type="match status" value="1"/>
</dbReference>
<reference evidence="2 3" key="1">
    <citation type="submission" date="2014-03" db="EMBL/GenBank/DDBJ databases">
        <title>Genomics of Bifidobacteria.</title>
        <authorList>
            <person name="Ventura M."/>
            <person name="Milani C."/>
            <person name="Lugli G.A."/>
        </authorList>
    </citation>
    <scope>NUCLEOTIDE SEQUENCE [LARGE SCALE GENOMIC DNA]</scope>
    <source>
        <strain evidence="2 3">LMG 10510</strain>
    </source>
</reference>
<evidence type="ECO:0000313" key="2">
    <source>
        <dbReference type="EMBL" id="KFI57444.1"/>
    </source>
</evidence>